<name>A0AAD1VM91_PELCU</name>
<organism evidence="1 2">
    <name type="scientific">Pelobates cultripes</name>
    <name type="common">Western spadefoot toad</name>
    <dbReference type="NCBI Taxonomy" id="61616"/>
    <lineage>
        <taxon>Eukaryota</taxon>
        <taxon>Metazoa</taxon>
        <taxon>Chordata</taxon>
        <taxon>Craniata</taxon>
        <taxon>Vertebrata</taxon>
        <taxon>Euteleostomi</taxon>
        <taxon>Amphibia</taxon>
        <taxon>Batrachia</taxon>
        <taxon>Anura</taxon>
        <taxon>Pelobatoidea</taxon>
        <taxon>Pelobatidae</taxon>
        <taxon>Pelobates</taxon>
    </lineage>
</organism>
<keyword evidence="2" id="KW-1185">Reference proteome</keyword>
<gene>
    <name evidence="1" type="ORF">PECUL_23A041428</name>
</gene>
<evidence type="ECO:0000313" key="1">
    <source>
        <dbReference type="EMBL" id="CAH2219891.1"/>
    </source>
</evidence>
<reference evidence="1" key="1">
    <citation type="submission" date="2022-03" db="EMBL/GenBank/DDBJ databases">
        <authorList>
            <person name="Alioto T."/>
            <person name="Alioto T."/>
            <person name="Gomez Garrido J."/>
        </authorList>
    </citation>
    <scope>NUCLEOTIDE SEQUENCE</scope>
</reference>
<dbReference type="EMBL" id="OW240912">
    <property type="protein sequence ID" value="CAH2219891.1"/>
    <property type="molecule type" value="Genomic_DNA"/>
</dbReference>
<dbReference type="AlphaFoldDB" id="A0AAD1VM91"/>
<dbReference type="Proteomes" id="UP001295444">
    <property type="component" value="Chromosome 01"/>
</dbReference>
<proteinExistence type="predicted"/>
<sequence length="129" mass="13936">MASMWLTLGKALLTECGYPHKPWRLLTAALSPGITSSAKDCPISRTQRTVLVPTTAFLGFEFPEDTPPTTIPLLDRTPQPVLPLLAPSGAVGTGGRLKQSLGLAEWSKSEHPLCWDSAAIKLQREAETK</sequence>
<evidence type="ECO:0000313" key="2">
    <source>
        <dbReference type="Proteomes" id="UP001295444"/>
    </source>
</evidence>
<accession>A0AAD1VM91</accession>
<protein>
    <submittedName>
        <fullName evidence="1">Uncharacterized protein</fullName>
    </submittedName>
</protein>